<dbReference type="InParanoid" id="D8SPW2"/>
<evidence type="ECO:0000313" key="3">
    <source>
        <dbReference type="Proteomes" id="UP000001514"/>
    </source>
</evidence>
<reference evidence="2 3" key="1">
    <citation type="journal article" date="2011" name="Science">
        <title>The Selaginella genome identifies genetic changes associated with the evolution of vascular plants.</title>
        <authorList>
            <person name="Banks J.A."/>
            <person name="Nishiyama T."/>
            <person name="Hasebe M."/>
            <person name="Bowman J.L."/>
            <person name="Gribskov M."/>
            <person name="dePamphilis C."/>
            <person name="Albert V.A."/>
            <person name="Aono N."/>
            <person name="Aoyama T."/>
            <person name="Ambrose B.A."/>
            <person name="Ashton N.W."/>
            <person name="Axtell M.J."/>
            <person name="Barker E."/>
            <person name="Barker M.S."/>
            <person name="Bennetzen J.L."/>
            <person name="Bonawitz N.D."/>
            <person name="Chapple C."/>
            <person name="Cheng C."/>
            <person name="Correa L.G."/>
            <person name="Dacre M."/>
            <person name="DeBarry J."/>
            <person name="Dreyer I."/>
            <person name="Elias M."/>
            <person name="Engstrom E.M."/>
            <person name="Estelle M."/>
            <person name="Feng L."/>
            <person name="Finet C."/>
            <person name="Floyd S.K."/>
            <person name="Frommer W.B."/>
            <person name="Fujita T."/>
            <person name="Gramzow L."/>
            <person name="Gutensohn M."/>
            <person name="Harholt J."/>
            <person name="Hattori M."/>
            <person name="Heyl A."/>
            <person name="Hirai T."/>
            <person name="Hiwatashi Y."/>
            <person name="Ishikawa M."/>
            <person name="Iwata M."/>
            <person name="Karol K.G."/>
            <person name="Koehler B."/>
            <person name="Kolukisaoglu U."/>
            <person name="Kubo M."/>
            <person name="Kurata T."/>
            <person name="Lalonde S."/>
            <person name="Li K."/>
            <person name="Li Y."/>
            <person name="Litt A."/>
            <person name="Lyons E."/>
            <person name="Manning G."/>
            <person name="Maruyama T."/>
            <person name="Michael T.P."/>
            <person name="Mikami K."/>
            <person name="Miyazaki S."/>
            <person name="Morinaga S."/>
            <person name="Murata T."/>
            <person name="Mueller-Roeber B."/>
            <person name="Nelson D.R."/>
            <person name="Obara M."/>
            <person name="Oguri Y."/>
            <person name="Olmstead R.G."/>
            <person name="Onodera N."/>
            <person name="Petersen B.L."/>
            <person name="Pils B."/>
            <person name="Prigge M."/>
            <person name="Rensing S.A."/>
            <person name="Riano-Pachon D.M."/>
            <person name="Roberts A.W."/>
            <person name="Sato Y."/>
            <person name="Scheller H.V."/>
            <person name="Schulz B."/>
            <person name="Schulz C."/>
            <person name="Shakirov E.V."/>
            <person name="Shibagaki N."/>
            <person name="Shinohara N."/>
            <person name="Shippen D.E."/>
            <person name="Soerensen I."/>
            <person name="Sotooka R."/>
            <person name="Sugimoto N."/>
            <person name="Sugita M."/>
            <person name="Sumikawa N."/>
            <person name="Tanurdzic M."/>
            <person name="Theissen G."/>
            <person name="Ulvskov P."/>
            <person name="Wakazuki S."/>
            <person name="Weng J.K."/>
            <person name="Willats W.W."/>
            <person name="Wipf D."/>
            <person name="Wolf P.G."/>
            <person name="Yang L."/>
            <person name="Zimmer A.D."/>
            <person name="Zhu Q."/>
            <person name="Mitros T."/>
            <person name="Hellsten U."/>
            <person name="Loque D."/>
            <person name="Otillar R."/>
            <person name="Salamov A."/>
            <person name="Schmutz J."/>
            <person name="Shapiro H."/>
            <person name="Lindquist E."/>
            <person name="Lucas S."/>
            <person name="Rokhsar D."/>
            <person name="Grigoriev I.V."/>
        </authorList>
    </citation>
    <scope>NUCLEOTIDE SEQUENCE [LARGE SCALE GENOMIC DNA]</scope>
</reference>
<feature type="compositionally biased region" description="Low complexity" evidence="1">
    <location>
        <begin position="145"/>
        <end position="156"/>
    </location>
</feature>
<dbReference type="AlphaFoldDB" id="D8SPW2"/>
<gene>
    <name evidence="2" type="ORF">SELMODRAFT_446255</name>
</gene>
<feature type="region of interest" description="Disordered" evidence="1">
    <location>
        <begin position="43"/>
        <end position="76"/>
    </location>
</feature>
<proteinExistence type="predicted"/>
<name>D8SPW2_SELML</name>
<dbReference type="Proteomes" id="UP000001514">
    <property type="component" value="Unassembled WGS sequence"/>
</dbReference>
<dbReference type="EMBL" id="GL377632">
    <property type="protein sequence ID" value="EFJ13487.1"/>
    <property type="molecule type" value="Genomic_DNA"/>
</dbReference>
<feature type="region of interest" description="Disordered" evidence="1">
    <location>
        <begin position="138"/>
        <end position="170"/>
    </location>
</feature>
<evidence type="ECO:0000313" key="2">
    <source>
        <dbReference type="EMBL" id="EFJ13487.1"/>
    </source>
</evidence>
<feature type="region of interest" description="Disordered" evidence="1">
    <location>
        <begin position="1"/>
        <end position="25"/>
    </location>
</feature>
<feature type="compositionally biased region" description="Low complexity" evidence="1">
    <location>
        <begin position="43"/>
        <end position="74"/>
    </location>
</feature>
<organism evidence="3">
    <name type="scientific">Selaginella moellendorffii</name>
    <name type="common">Spikemoss</name>
    <dbReference type="NCBI Taxonomy" id="88036"/>
    <lineage>
        <taxon>Eukaryota</taxon>
        <taxon>Viridiplantae</taxon>
        <taxon>Streptophyta</taxon>
        <taxon>Embryophyta</taxon>
        <taxon>Tracheophyta</taxon>
        <taxon>Lycopodiopsida</taxon>
        <taxon>Selaginellales</taxon>
        <taxon>Selaginellaceae</taxon>
        <taxon>Selaginella</taxon>
    </lineage>
</organism>
<evidence type="ECO:0000256" key="1">
    <source>
        <dbReference type="SAM" id="MobiDB-lite"/>
    </source>
</evidence>
<protein>
    <submittedName>
        <fullName evidence="2">Uncharacterized protein</fullName>
    </submittedName>
</protein>
<keyword evidence="3" id="KW-1185">Reference proteome</keyword>
<accession>D8SPW2</accession>
<dbReference type="KEGG" id="smo:SELMODRAFT_446255"/>
<dbReference type="HOGENOM" id="CLU_1573330_0_0_1"/>
<sequence length="170" mass="18489">MGNACLRSSEIHHHQEEEDEDEIMGGSLASKRLNLLRKKKLQQSKAAFSSPSSSSSSSSSAMATSSSSSSSSRSLVVPVEMKPAMEILPSSQEGVMRVKLIISTNQMASMINASYKKDDFLESLITSLLKEKGINIPEQQHHKLSASSSRKSSFSSWKPALESIPEVRSS</sequence>
<dbReference type="Gramene" id="EFJ13487">
    <property type="protein sequence ID" value="EFJ13487"/>
    <property type="gene ID" value="SELMODRAFT_446255"/>
</dbReference>